<dbReference type="RefSeq" id="WP_150946286.1">
    <property type="nucleotide sequence ID" value="NZ_VCMV01000025.1"/>
</dbReference>
<dbReference type="Proteomes" id="UP000325684">
    <property type="component" value="Unassembled WGS sequence"/>
</dbReference>
<protein>
    <submittedName>
        <fullName evidence="2">Uncharacterized protein</fullName>
    </submittedName>
</protein>
<feature type="transmembrane region" description="Helical" evidence="1">
    <location>
        <begin position="60"/>
        <end position="80"/>
    </location>
</feature>
<accession>A0A5N3P8A6</accession>
<reference evidence="2 3" key="1">
    <citation type="journal article" date="2019" name="Microorganisms">
        <title>Genome Insights into the Novel Species Microvirga brassicacearum, a Rapeseed Endophyte with Biotechnological Potential.</title>
        <authorList>
            <person name="Jimenez-Gomez A."/>
            <person name="Saati-Santamaria Z."/>
            <person name="Igual J.M."/>
            <person name="Rivas R."/>
            <person name="Mateos P.F."/>
            <person name="Garcia-Fraile P."/>
        </authorList>
    </citation>
    <scope>NUCLEOTIDE SEQUENCE [LARGE SCALE GENOMIC DNA]</scope>
    <source>
        <strain evidence="2 3">CDVBN77</strain>
    </source>
</reference>
<keyword evidence="1" id="KW-0812">Transmembrane</keyword>
<dbReference type="AlphaFoldDB" id="A0A5N3P8A6"/>
<dbReference type="OrthoDB" id="8021494at2"/>
<sequence>MLSSMFLVGLGALLVLCGVVFIAGRMIWAGPLSQARRSRTSIPGATLEPRGRSSIFDVKAQLPGIGLLAMGIVLLIAASAV</sequence>
<evidence type="ECO:0000313" key="3">
    <source>
        <dbReference type="Proteomes" id="UP000325684"/>
    </source>
</evidence>
<feature type="transmembrane region" description="Helical" evidence="1">
    <location>
        <begin position="6"/>
        <end position="28"/>
    </location>
</feature>
<name>A0A5N3P8A6_9HYPH</name>
<proteinExistence type="predicted"/>
<gene>
    <name evidence="2" type="ORF">FEZ63_16085</name>
</gene>
<keyword evidence="1" id="KW-1133">Transmembrane helix</keyword>
<dbReference type="EMBL" id="VCMV01000025">
    <property type="protein sequence ID" value="KAB0265948.1"/>
    <property type="molecule type" value="Genomic_DNA"/>
</dbReference>
<keyword evidence="3" id="KW-1185">Reference proteome</keyword>
<comment type="caution">
    <text evidence="2">The sequence shown here is derived from an EMBL/GenBank/DDBJ whole genome shotgun (WGS) entry which is preliminary data.</text>
</comment>
<organism evidence="2 3">
    <name type="scientific">Microvirga brassicacearum</name>
    <dbReference type="NCBI Taxonomy" id="2580413"/>
    <lineage>
        <taxon>Bacteria</taxon>
        <taxon>Pseudomonadati</taxon>
        <taxon>Pseudomonadota</taxon>
        <taxon>Alphaproteobacteria</taxon>
        <taxon>Hyphomicrobiales</taxon>
        <taxon>Methylobacteriaceae</taxon>
        <taxon>Microvirga</taxon>
    </lineage>
</organism>
<keyword evidence="1" id="KW-0472">Membrane</keyword>
<evidence type="ECO:0000313" key="2">
    <source>
        <dbReference type="EMBL" id="KAB0265948.1"/>
    </source>
</evidence>
<evidence type="ECO:0000256" key="1">
    <source>
        <dbReference type="SAM" id="Phobius"/>
    </source>
</evidence>